<protein>
    <submittedName>
        <fullName evidence="5">Homocysteine methyltransferase</fullName>
    </submittedName>
</protein>
<reference evidence="5 6" key="1">
    <citation type="submission" date="2018-06" db="EMBL/GenBank/DDBJ databases">
        <title>Noncontiguous genome sequence of Ruminococcaceae bacterium ASD2818.</title>
        <authorList>
            <person name="Chaplin A.V."/>
            <person name="Sokolova S.R."/>
            <person name="Kochetkova T.O."/>
            <person name="Goltsov A.Y."/>
            <person name="Trofimov D.Y."/>
            <person name="Efimov B.A."/>
        </authorList>
    </citation>
    <scope>NUCLEOTIDE SEQUENCE [LARGE SCALE GENOMIC DNA]</scope>
    <source>
        <strain evidence="5 6">ASD2818</strain>
    </source>
</reference>
<dbReference type="EMBL" id="QLYR01000001">
    <property type="protein sequence ID" value="RAQ30440.1"/>
    <property type="molecule type" value="Genomic_DNA"/>
</dbReference>
<sequence length="404" mass="42777">MTDFTCSTPLLLGGVNEFQLRYAGMPENASPACWAAQRPSVLHTLFENALQAGATLLCAPTDSAGLHDLAALGLEDQFEAINTSLVEEAKKAAAPYAVPAGASLSPSGSQLPPQGNADFDDDIYQFYRRQVRVLKRAGAEFIVLDRQCALADMRAAVLACRTTGLPVLALVEADSKGETATGSSLLSCLITLQSMGAAGVGLAAAQAEEGMHTLLKAAPHAAVPLAAPVTEALGGEGGAPALSRQLALLVQQGVRIFDARRCNNPELIRELAQCFPLLPPLSPLEEPDPDCYAVAVEGEVFFLGDNFVYSDPLPCTSHLADDLIDLEDESINTALVEVEDLSEALILAEAALLSRLPIAVRCTSLPVLDAAVRYFQGRLIIDTDCPLEEEELTPFVGKYGAILY</sequence>
<evidence type="ECO:0000313" key="6">
    <source>
        <dbReference type="Proteomes" id="UP000249377"/>
    </source>
</evidence>
<proteinExistence type="predicted"/>
<dbReference type="InterPro" id="IPR036589">
    <property type="entry name" value="HCY_dom_sf"/>
</dbReference>
<dbReference type="GO" id="GO:0008168">
    <property type="term" value="F:methyltransferase activity"/>
    <property type="evidence" value="ECO:0007669"/>
    <property type="project" value="UniProtKB-KW"/>
</dbReference>
<organism evidence="5 6">
    <name type="scientific">Hydrogeniiclostridium mannosilyticum</name>
    <dbReference type="NCBI Taxonomy" id="2764322"/>
    <lineage>
        <taxon>Bacteria</taxon>
        <taxon>Bacillati</taxon>
        <taxon>Bacillota</taxon>
        <taxon>Clostridia</taxon>
        <taxon>Eubacteriales</taxon>
        <taxon>Acutalibacteraceae</taxon>
        <taxon>Hydrogeniiclostridium</taxon>
    </lineage>
</organism>
<keyword evidence="1 5" id="KW-0489">Methyltransferase</keyword>
<gene>
    <name evidence="5" type="ORF">DPQ25_02755</name>
</gene>
<evidence type="ECO:0000256" key="1">
    <source>
        <dbReference type="ARBA" id="ARBA00022603"/>
    </source>
</evidence>
<dbReference type="PROSITE" id="PS50970">
    <property type="entry name" value="HCY"/>
    <property type="match status" value="1"/>
</dbReference>
<evidence type="ECO:0000259" key="4">
    <source>
        <dbReference type="PROSITE" id="PS50970"/>
    </source>
</evidence>
<accession>A0A328UJS8</accession>
<comment type="caution">
    <text evidence="5">The sequence shown here is derived from an EMBL/GenBank/DDBJ whole genome shotgun (WGS) entry which is preliminary data.</text>
</comment>
<keyword evidence="2 5" id="KW-0808">Transferase</keyword>
<dbReference type="AlphaFoldDB" id="A0A328UJS8"/>
<evidence type="ECO:0000313" key="5">
    <source>
        <dbReference type="EMBL" id="RAQ30440.1"/>
    </source>
</evidence>
<evidence type="ECO:0000256" key="3">
    <source>
        <dbReference type="PROSITE-ProRule" id="PRU00333"/>
    </source>
</evidence>
<dbReference type="PANTHER" id="PTHR11103">
    <property type="entry name" value="SLR1189 PROTEIN"/>
    <property type="match status" value="1"/>
</dbReference>
<dbReference type="InterPro" id="IPR003726">
    <property type="entry name" value="HCY_dom"/>
</dbReference>
<dbReference type="PANTHER" id="PTHR11103:SF18">
    <property type="entry name" value="SLR1189 PROTEIN"/>
    <property type="match status" value="1"/>
</dbReference>
<dbReference type="RefSeq" id="WP_112331637.1">
    <property type="nucleotide sequence ID" value="NZ_QLYR01000001.1"/>
</dbReference>
<dbReference type="Gene3D" id="3.20.20.330">
    <property type="entry name" value="Homocysteine-binding-like domain"/>
    <property type="match status" value="1"/>
</dbReference>
<dbReference type="Pfam" id="PF02574">
    <property type="entry name" value="S-methyl_trans"/>
    <property type="match status" value="1"/>
</dbReference>
<dbReference type="GO" id="GO:0032259">
    <property type="term" value="P:methylation"/>
    <property type="evidence" value="ECO:0007669"/>
    <property type="project" value="UniProtKB-KW"/>
</dbReference>
<dbReference type="Proteomes" id="UP000249377">
    <property type="component" value="Unassembled WGS sequence"/>
</dbReference>
<evidence type="ECO:0000256" key="2">
    <source>
        <dbReference type="ARBA" id="ARBA00022679"/>
    </source>
</evidence>
<feature type="domain" description="Hcy-binding" evidence="4">
    <location>
        <begin position="1"/>
        <end position="275"/>
    </location>
</feature>
<name>A0A328UJS8_9FIRM</name>
<comment type="caution">
    <text evidence="3">Lacks conserved residue(s) required for the propagation of feature annotation.</text>
</comment>
<keyword evidence="6" id="KW-1185">Reference proteome</keyword>
<dbReference type="SUPFAM" id="SSF82282">
    <property type="entry name" value="Homocysteine S-methyltransferase"/>
    <property type="match status" value="1"/>
</dbReference>